<sequence length="282" mass="31640">MIEKKCSHDGGHQREKKSSFVIKIPSYKEVIDTTRSSQPPPPSSPFTPSLSFSQAFNFIKNSEFYSPPPLPPPSTAAASTSSLRYHLLHPDYYRIRELPKTFKLRVVLCHVDVEDVVKPLLEVTKTALLHDCTLLCAWSLEECGRYLETIKVYENKPVDIIQGQMDTDYLSQVYISSSSIQILSTVPFGDWSLDVGMDPTRLLLLRSKRERFGNDVKTVPVVVHRIRVQLQRFFRLVRESESHRRMEEVVVVGGGCDLVGGVGGNGVQNDVVLNPVVDGVVA</sequence>
<dbReference type="EMBL" id="CM037151">
    <property type="protein sequence ID" value="KAH7842652.1"/>
    <property type="molecule type" value="Genomic_DNA"/>
</dbReference>
<proteinExistence type="predicted"/>
<reference evidence="1 2" key="1">
    <citation type="journal article" date="2021" name="Hortic Res">
        <title>High-quality reference genome and annotation aids understanding of berry development for evergreen blueberry (Vaccinium darrowii).</title>
        <authorList>
            <person name="Yu J."/>
            <person name="Hulse-Kemp A.M."/>
            <person name="Babiker E."/>
            <person name="Staton M."/>
        </authorList>
    </citation>
    <scope>NUCLEOTIDE SEQUENCE [LARGE SCALE GENOMIC DNA]</scope>
    <source>
        <strain evidence="2">cv. NJ 8807/NJ 8810</strain>
        <tissue evidence="1">Young leaf</tissue>
    </source>
</reference>
<gene>
    <name evidence="1" type="ORF">Vadar_007721</name>
</gene>
<evidence type="ECO:0000313" key="1">
    <source>
        <dbReference type="EMBL" id="KAH7842652.1"/>
    </source>
</evidence>
<name>A0ACB7XPC2_9ERIC</name>
<organism evidence="1 2">
    <name type="scientific">Vaccinium darrowii</name>
    <dbReference type="NCBI Taxonomy" id="229202"/>
    <lineage>
        <taxon>Eukaryota</taxon>
        <taxon>Viridiplantae</taxon>
        <taxon>Streptophyta</taxon>
        <taxon>Embryophyta</taxon>
        <taxon>Tracheophyta</taxon>
        <taxon>Spermatophyta</taxon>
        <taxon>Magnoliopsida</taxon>
        <taxon>eudicotyledons</taxon>
        <taxon>Gunneridae</taxon>
        <taxon>Pentapetalae</taxon>
        <taxon>asterids</taxon>
        <taxon>Ericales</taxon>
        <taxon>Ericaceae</taxon>
        <taxon>Vaccinioideae</taxon>
        <taxon>Vaccinieae</taxon>
        <taxon>Vaccinium</taxon>
    </lineage>
</organism>
<evidence type="ECO:0000313" key="2">
    <source>
        <dbReference type="Proteomes" id="UP000828048"/>
    </source>
</evidence>
<protein>
    <submittedName>
        <fullName evidence="1">Uncharacterized protein</fullName>
    </submittedName>
</protein>
<dbReference type="Proteomes" id="UP000828048">
    <property type="component" value="Chromosome 1"/>
</dbReference>
<accession>A0ACB7XPC2</accession>
<keyword evidence="2" id="KW-1185">Reference proteome</keyword>
<comment type="caution">
    <text evidence="1">The sequence shown here is derived from an EMBL/GenBank/DDBJ whole genome shotgun (WGS) entry which is preliminary data.</text>
</comment>